<gene>
    <name evidence="1" type="ORF">SAMN05421630_109307</name>
</gene>
<dbReference type="InterPro" id="IPR036111">
    <property type="entry name" value="Mal/L-sulfo/L-lacto_DH-like_sf"/>
</dbReference>
<dbReference type="AlphaFoldDB" id="A0A1G6VKH2"/>
<keyword evidence="2" id="KW-1185">Reference proteome</keyword>
<evidence type="ECO:0000313" key="1">
    <source>
        <dbReference type="EMBL" id="SDD54120.1"/>
    </source>
</evidence>
<dbReference type="GO" id="GO:0016491">
    <property type="term" value="F:oxidoreductase activity"/>
    <property type="evidence" value="ECO:0007669"/>
    <property type="project" value="InterPro"/>
</dbReference>
<dbReference type="RefSeq" id="WP_091808457.1">
    <property type="nucleotide sequence ID" value="NZ_CP016353.1"/>
</dbReference>
<sequence>MSAGTLRVSLRETRLVTERIVMLLGVPKGAWPAVREAVVAAEALGLEGLAFLDGRAPGGWVTPEITGEDGPLITVAAPGAPAPFALPALLDLAVATLAEHGTAVVTVTGLTDTALLRAAGPLGARLGAHVRVSGTEGAPVLETSGSTTAIPAGSRAAMAGGEHLLEAALHGLAVPAALWWRLYHRSNEALTEDTPLSRNHAGAALLTGGEGLTETDPDYVAEAAS</sequence>
<dbReference type="OrthoDB" id="7852436at2"/>
<dbReference type="EMBL" id="FMZE01000009">
    <property type="protein sequence ID" value="SDD54120.1"/>
    <property type="molecule type" value="Genomic_DNA"/>
</dbReference>
<accession>A0A1G6VKH2</accession>
<dbReference type="STRING" id="530584.SAMN05421630_109307"/>
<name>A0A1G6VKH2_9PSEU</name>
<dbReference type="Proteomes" id="UP000199494">
    <property type="component" value="Unassembled WGS sequence"/>
</dbReference>
<organism evidence="1 2">
    <name type="scientific">Prauserella marina</name>
    <dbReference type="NCBI Taxonomy" id="530584"/>
    <lineage>
        <taxon>Bacteria</taxon>
        <taxon>Bacillati</taxon>
        <taxon>Actinomycetota</taxon>
        <taxon>Actinomycetes</taxon>
        <taxon>Pseudonocardiales</taxon>
        <taxon>Pseudonocardiaceae</taxon>
        <taxon>Prauserella</taxon>
    </lineage>
</organism>
<dbReference type="SUPFAM" id="SSF89733">
    <property type="entry name" value="L-sulfolactate dehydrogenase-like"/>
    <property type="match status" value="1"/>
</dbReference>
<proteinExistence type="predicted"/>
<protein>
    <submittedName>
        <fullName evidence="1">Uncharacterized protein</fullName>
    </submittedName>
</protein>
<evidence type="ECO:0000313" key="2">
    <source>
        <dbReference type="Proteomes" id="UP000199494"/>
    </source>
</evidence>
<reference evidence="1 2" key="1">
    <citation type="submission" date="2016-10" db="EMBL/GenBank/DDBJ databases">
        <authorList>
            <person name="de Groot N.N."/>
        </authorList>
    </citation>
    <scope>NUCLEOTIDE SEQUENCE [LARGE SCALE GENOMIC DNA]</scope>
    <source>
        <strain evidence="1 2">CGMCC 4.5506</strain>
    </source>
</reference>